<sequence>MLALRSVRAARVVRLARPYSAPAEGAGATPPKPKDRTVEWIVGITLLAGGGYWWYSSQGKDAKNVKADAKALAGKAEDTTKDLANQVSAAVKK</sequence>
<organism evidence="1 2">
    <name type="scientific">Vanrija pseudolonga</name>
    <dbReference type="NCBI Taxonomy" id="143232"/>
    <lineage>
        <taxon>Eukaryota</taxon>
        <taxon>Fungi</taxon>
        <taxon>Dikarya</taxon>
        <taxon>Basidiomycota</taxon>
        <taxon>Agaricomycotina</taxon>
        <taxon>Tremellomycetes</taxon>
        <taxon>Trichosporonales</taxon>
        <taxon>Trichosporonaceae</taxon>
        <taxon>Vanrija</taxon>
    </lineage>
</organism>
<keyword evidence="2" id="KW-1185">Reference proteome</keyword>
<dbReference type="AlphaFoldDB" id="A0AAF0YFG2"/>
<reference evidence="1" key="1">
    <citation type="submission" date="2023-10" db="EMBL/GenBank/DDBJ databases">
        <authorList>
            <person name="Noh H."/>
        </authorList>
    </citation>
    <scope>NUCLEOTIDE SEQUENCE</scope>
    <source>
        <strain evidence="1">DUCC4014</strain>
    </source>
</reference>
<dbReference type="GeneID" id="87810593"/>
<protein>
    <submittedName>
        <fullName evidence="1">Uncharacterized protein</fullName>
    </submittedName>
</protein>
<dbReference type="RefSeq" id="XP_062629927.1">
    <property type="nucleotide sequence ID" value="XM_062773943.1"/>
</dbReference>
<dbReference type="EMBL" id="CP086718">
    <property type="protein sequence ID" value="WOO83901.1"/>
    <property type="molecule type" value="Genomic_DNA"/>
</dbReference>
<proteinExistence type="predicted"/>
<evidence type="ECO:0000313" key="2">
    <source>
        <dbReference type="Proteomes" id="UP000827549"/>
    </source>
</evidence>
<evidence type="ECO:0000313" key="1">
    <source>
        <dbReference type="EMBL" id="WOO83901.1"/>
    </source>
</evidence>
<name>A0AAF0YFG2_9TREE</name>
<gene>
    <name evidence="1" type="ORF">LOC62_05G007420</name>
</gene>
<dbReference type="Proteomes" id="UP000827549">
    <property type="component" value="Chromosome 5"/>
</dbReference>
<accession>A0AAF0YFG2</accession>